<feature type="binding site" evidence="9">
    <location>
        <position position="333"/>
    </location>
    <ligand>
        <name>Zn(2+)</name>
        <dbReference type="ChEBI" id="CHEBI:29105"/>
        <label>2</label>
    </ligand>
</feature>
<keyword evidence="7 9" id="KW-0460">Magnesium</keyword>
<dbReference type="CDD" id="cd16012">
    <property type="entry name" value="ALP"/>
    <property type="match status" value="1"/>
</dbReference>
<protein>
    <recommendedName>
        <fullName evidence="2 11">Alkaline phosphatase</fullName>
        <ecNumber evidence="2 11">3.1.3.1</ecNumber>
    </recommendedName>
</protein>
<evidence type="ECO:0000256" key="5">
    <source>
        <dbReference type="ARBA" id="ARBA00022801"/>
    </source>
</evidence>
<evidence type="ECO:0000256" key="2">
    <source>
        <dbReference type="ARBA" id="ARBA00012647"/>
    </source>
</evidence>
<evidence type="ECO:0000256" key="6">
    <source>
        <dbReference type="ARBA" id="ARBA00022833"/>
    </source>
</evidence>
<comment type="catalytic activity">
    <reaction evidence="11">
        <text>a phosphate monoester + H2O = an alcohol + phosphate</text>
        <dbReference type="Rhea" id="RHEA:15017"/>
        <dbReference type="ChEBI" id="CHEBI:15377"/>
        <dbReference type="ChEBI" id="CHEBI:30879"/>
        <dbReference type="ChEBI" id="CHEBI:43474"/>
        <dbReference type="ChEBI" id="CHEBI:67140"/>
        <dbReference type="EC" id="3.1.3.1"/>
    </reaction>
</comment>
<evidence type="ECO:0000256" key="9">
    <source>
        <dbReference type="PIRSR" id="PIRSR601952-2"/>
    </source>
</evidence>
<comment type="cofactor">
    <cofactor evidence="9">
        <name>Zn(2+)</name>
        <dbReference type="ChEBI" id="CHEBI:29105"/>
    </cofactor>
    <text evidence="9">Binds 2 Zn(2+) ions.</text>
</comment>
<proteinExistence type="inferred from homology"/>
<evidence type="ECO:0000256" key="7">
    <source>
        <dbReference type="ARBA" id="ARBA00022842"/>
    </source>
</evidence>
<dbReference type="InterPro" id="IPR018299">
    <property type="entry name" value="Alkaline_phosphatase_AS"/>
</dbReference>
<feature type="binding site" evidence="9">
    <location>
        <position position="59"/>
    </location>
    <ligand>
        <name>Mg(2+)</name>
        <dbReference type="ChEBI" id="CHEBI:18420"/>
    </ligand>
</feature>
<keyword evidence="3" id="KW-0597">Phosphoprotein</keyword>
<dbReference type="Proteomes" id="UP001516400">
    <property type="component" value="Unassembled WGS sequence"/>
</dbReference>
<feature type="signal peptide" evidence="12">
    <location>
        <begin position="1"/>
        <end position="21"/>
    </location>
</feature>
<evidence type="ECO:0000256" key="8">
    <source>
        <dbReference type="PIRSR" id="PIRSR601952-1"/>
    </source>
</evidence>
<evidence type="ECO:0000256" key="1">
    <source>
        <dbReference type="ARBA" id="ARBA00005984"/>
    </source>
</evidence>
<evidence type="ECO:0000256" key="3">
    <source>
        <dbReference type="ARBA" id="ARBA00022553"/>
    </source>
</evidence>
<dbReference type="GO" id="GO:0046872">
    <property type="term" value="F:metal ion binding"/>
    <property type="evidence" value="ECO:0007669"/>
    <property type="project" value="UniProtKB-KW"/>
</dbReference>
<feature type="binding site" evidence="9">
    <location>
        <position position="375"/>
    </location>
    <ligand>
        <name>Zn(2+)</name>
        <dbReference type="ChEBI" id="CHEBI:29105"/>
        <label>2</label>
    </ligand>
</feature>
<evidence type="ECO:0000256" key="4">
    <source>
        <dbReference type="ARBA" id="ARBA00022723"/>
    </source>
</evidence>
<feature type="active site" description="Phosphoserine intermediate" evidence="8">
    <location>
        <position position="103"/>
    </location>
</feature>
<sequence>MLTSIFVQAFIVTLNFQFIFLIEEGQEFWRKKGVEDLLDSINVKNNNNIAKNVIIFVGDGMGLTTITSARIYAKGEAGFLAWEKFKHIAVLKTYSNNQLVPDSSSTGTALFSGVKVNHKTVGVDGSVQFEDCEASLDPKVHTSTIFDWAMEAGKSTGFVTTTRVTHATPASLYAHIASRKWESEAEMVSSNKKCKDIARQLIEDLPGRNIKVIMGGGRQMLQSNASDRPGDPIDTWATKSGDNRDLMADWKIDKQRRNVSNAIVTNNEELDKLSDSTEYVLGIFANGHLAQDYRRNRGPEGMPSLRNMSDKAIKLLRKNKKGYVLMVEGGLIDASHHRGHARQALEETKVLSEAVESALSMVDLNDTLVIVTSDHSHSLSFVGYLERNKSILGVTNIRKRAPTPYTSLLYSIAGKNNFQYTIENGEKMVRRDPSLDKTEDFEYSQQTGIVIDEAPHGGTDVLLYAAGPMSHLVHSVREQTFVAYLISYAAKIGPSKDLRSAAATNRHSHFIGIIVILKLCFISRFC</sequence>
<dbReference type="PROSITE" id="PS00123">
    <property type="entry name" value="ALKALINE_PHOSPHATASE"/>
    <property type="match status" value="1"/>
</dbReference>
<keyword evidence="6 9" id="KW-0862">Zinc</keyword>
<dbReference type="EMBL" id="JABFTP020000042">
    <property type="protein sequence ID" value="KAL3270477.1"/>
    <property type="molecule type" value="Genomic_DNA"/>
</dbReference>
<dbReference type="GO" id="GO:0004035">
    <property type="term" value="F:alkaline phosphatase activity"/>
    <property type="evidence" value="ECO:0007669"/>
    <property type="project" value="UniProtKB-EC"/>
</dbReference>
<evidence type="ECO:0000256" key="11">
    <source>
        <dbReference type="RuleBase" id="RU003947"/>
    </source>
</evidence>
<dbReference type="SMART" id="SM00098">
    <property type="entry name" value="alkPPc"/>
    <property type="match status" value="1"/>
</dbReference>
<feature type="binding site" evidence="9">
    <location>
        <position position="374"/>
    </location>
    <ligand>
        <name>Zn(2+)</name>
        <dbReference type="ChEBI" id="CHEBI:29105"/>
        <label>2</label>
    </ligand>
</feature>
<feature type="binding site" evidence="9">
    <location>
        <position position="337"/>
    </location>
    <ligand>
        <name>Zn(2+)</name>
        <dbReference type="ChEBI" id="CHEBI:29105"/>
        <label>2</label>
    </ligand>
</feature>
<dbReference type="Pfam" id="PF00245">
    <property type="entry name" value="Alk_phosphatase"/>
    <property type="match status" value="1"/>
</dbReference>
<feature type="binding site" evidence="9">
    <location>
        <position position="456"/>
    </location>
    <ligand>
        <name>Zn(2+)</name>
        <dbReference type="ChEBI" id="CHEBI:29105"/>
        <label>2</label>
    </ligand>
</feature>
<keyword evidence="12" id="KW-0732">Signal</keyword>
<feature type="binding site" evidence="9">
    <location>
        <position position="168"/>
    </location>
    <ligand>
        <name>Mg(2+)</name>
        <dbReference type="ChEBI" id="CHEBI:18420"/>
    </ligand>
</feature>
<evidence type="ECO:0000313" key="13">
    <source>
        <dbReference type="EMBL" id="KAL3270477.1"/>
    </source>
</evidence>
<name>A0ABD2MWI5_9CUCU</name>
<feature type="binding site" evidence="9">
    <location>
        <position position="59"/>
    </location>
    <ligand>
        <name>Zn(2+)</name>
        <dbReference type="ChEBI" id="CHEBI:29105"/>
        <label>2</label>
    </ligand>
</feature>
<keyword evidence="5 11" id="KW-0378">Hydrolase</keyword>
<feature type="binding site" evidence="9">
    <location>
        <position position="166"/>
    </location>
    <ligand>
        <name>Mg(2+)</name>
        <dbReference type="ChEBI" id="CHEBI:18420"/>
    </ligand>
</feature>
<reference evidence="13 14" key="1">
    <citation type="journal article" date="2021" name="BMC Biol.">
        <title>Horizontally acquired antibacterial genes associated with adaptive radiation of ladybird beetles.</title>
        <authorList>
            <person name="Li H.S."/>
            <person name="Tang X.F."/>
            <person name="Huang Y.H."/>
            <person name="Xu Z.Y."/>
            <person name="Chen M.L."/>
            <person name="Du X.Y."/>
            <person name="Qiu B.Y."/>
            <person name="Chen P.T."/>
            <person name="Zhang W."/>
            <person name="Slipinski A."/>
            <person name="Escalona H.E."/>
            <person name="Waterhouse R.M."/>
            <person name="Zwick A."/>
            <person name="Pang H."/>
        </authorList>
    </citation>
    <scope>NUCLEOTIDE SEQUENCE [LARGE SCALE GENOMIC DNA]</scope>
    <source>
        <strain evidence="13">SYSU2018</strain>
    </source>
</reference>
<dbReference type="PANTHER" id="PTHR11596">
    <property type="entry name" value="ALKALINE PHOSPHATASE"/>
    <property type="match status" value="1"/>
</dbReference>
<gene>
    <name evidence="13" type="ORF">HHI36_021021</name>
</gene>
<dbReference type="PRINTS" id="PR00113">
    <property type="entry name" value="ALKPHPHTASE"/>
</dbReference>
<comment type="caution">
    <text evidence="13">The sequence shown here is derived from an EMBL/GenBank/DDBJ whole genome shotgun (WGS) entry which is preliminary data.</text>
</comment>
<dbReference type="InterPro" id="IPR017850">
    <property type="entry name" value="Alkaline_phosphatase_core_sf"/>
</dbReference>
<organism evidence="13 14">
    <name type="scientific">Cryptolaemus montrouzieri</name>
    <dbReference type="NCBI Taxonomy" id="559131"/>
    <lineage>
        <taxon>Eukaryota</taxon>
        <taxon>Metazoa</taxon>
        <taxon>Ecdysozoa</taxon>
        <taxon>Arthropoda</taxon>
        <taxon>Hexapoda</taxon>
        <taxon>Insecta</taxon>
        <taxon>Pterygota</taxon>
        <taxon>Neoptera</taxon>
        <taxon>Endopterygota</taxon>
        <taxon>Coleoptera</taxon>
        <taxon>Polyphaga</taxon>
        <taxon>Cucujiformia</taxon>
        <taxon>Coccinelloidea</taxon>
        <taxon>Coccinellidae</taxon>
        <taxon>Scymninae</taxon>
        <taxon>Scymnini</taxon>
        <taxon>Cryptolaemus</taxon>
    </lineage>
</organism>
<dbReference type="AlphaFoldDB" id="A0ABD2MWI5"/>
<dbReference type="EC" id="3.1.3.1" evidence="2 11"/>
<evidence type="ECO:0000256" key="12">
    <source>
        <dbReference type="SAM" id="SignalP"/>
    </source>
</evidence>
<evidence type="ECO:0000256" key="10">
    <source>
        <dbReference type="RuleBase" id="RU003946"/>
    </source>
</evidence>
<dbReference type="Gene3D" id="3.40.720.10">
    <property type="entry name" value="Alkaline Phosphatase, subunit A"/>
    <property type="match status" value="1"/>
</dbReference>
<keyword evidence="14" id="KW-1185">Reference proteome</keyword>
<feature type="binding site" evidence="9">
    <location>
        <position position="328"/>
    </location>
    <ligand>
        <name>Mg(2+)</name>
        <dbReference type="ChEBI" id="CHEBI:18420"/>
    </ligand>
</feature>
<feature type="chain" id="PRO_5044869913" description="Alkaline phosphatase" evidence="12">
    <location>
        <begin position="22"/>
        <end position="526"/>
    </location>
</feature>
<keyword evidence="4 9" id="KW-0479">Metal-binding</keyword>
<dbReference type="SUPFAM" id="SSF53649">
    <property type="entry name" value="Alkaline phosphatase-like"/>
    <property type="match status" value="1"/>
</dbReference>
<comment type="cofactor">
    <cofactor evidence="9">
        <name>Mg(2+)</name>
        <dbReference type="ChEBI" id="CHEBI:18420"/>
    </cofactor>
    <text evidence="9">Binds 1 Mg(2+) ion.</text>
</comment>
<dbReference type="PANTHER" id="PTHR11596:SF5">
    <property type="entry name" value="ALKALINE PHOSPHATASE"/>
    <property type="match status" value="1"/>
</dbReference>
<evidence type="ECO:0000313" key="14">
    <source>
        <dbReference type="Proteomes" id="UP001516400"/>
    </source>
</evidence>
<accession>A0ABD2MWI5</accession>
<comment type="similarity">
    <text evidence="1 10">Belongs to the alkaline phosphatase family.</text>
</comment>
<dbReference type="InterPro" id="IPR001952">
    <property type="entry name" value="Alkaline_phosphatase"/>
</dbReference>